<feature type="region of interest" description="Disordered" evidence="5">
    <location>
        <begin position="49"/>
        <end position="76"/>
    </location>
</feature>
<evidence type="ECO:0000256" key="2">
    <source>
        <dbReference type="ARBA" id="ARBA00022741"/>
    </source>
</evidence>
<dbReference type="InterPro" id="IPR000719">
    <property type="entry name" value="Prot_kinase_dom"/>
</dbReference>
<evidence type="ECO:0000256" key="4">
    <source>
        <dbReference type="ARBA" id="ARBA00022840"/>
    </source>
</evidence>
<organism evidence="7 8">
    <name type="scientific">Glonium stellatum</name>
    <dbReference type="NCBI Taxonomy" id="574774"/>
    <lineage>
        <taxon>Eukaryota</taxon>
        <taxon>Fungi</taxon>
        <taxon>Dikarya</taxon>
        <taxon>Ascomycota</taxon>
        <taxon>Pezizomycotina</taxon>
        <taxon>Dothideomycetes</taxon>
        <taxon>Pleosporomycetidae</taxon>
        <taxon>Gloniales</taxon>
        <taxon>Gloniaceae</taxon>
        <taxon>Glonium</taxon>
    </lineage>
</organism>
<evidence type="ECO:0000256" key="1">
    <source>
        <dbReference type="ARBA" id="ARBA00022679"/>
    </source>
</evidence>
<feature type="compositionally biased region" description="Low complexity" evidence="5">
    <location>
        <begin position="60"/>
        <end position="76"/>
    </location>
</feature>
<dbReference type="Pfam" id="PF00069">
    <property type="entry name" value="Pkinase"/>
    <property type="match status" value="1"/>
</dbReference>
<keyword evidence="8" id="KW-1185">Reference proteome</keyword>
<dbReference type="GO" id="GO:0005634">
    <property type="term" value="C:nucleus"/>
    <property type="evidence" value="ECO:0007669"/>
    <property type="project" value="TreeGrafter"/>
</dbReference>
<dbReference type="SMART" id="SM00220">
    <property type="entry name" value="S_TKc"/>
    <property type="match status" value="1"/>
</dbReference>
<sequence>MSCRTSSTFTASFVTARSANSILDFKAIDSSTYGTSCFRTSPLTQALSNESSSPILSRVPSAPSTPSAPTSSHPGSSEYLTLIESKNLLPSVMEEFNWSGRKPGSGQHVEFDPYEEIPLEVCRLLGESLTAKIEAVRCKRILLARKSMVCNRKLKLVDALVEVEHLQKLRHAHIVQLVGSYFQGRTFAILLYPVANWHLRDFMLRVEKILASPYGLNDRDLLAVTSPQSFFGCLAAAIEYIHSKTTKHMDIKPQNILVKFKADQPFAHHVYVADFGISRSFSPLDHSQTDSIIPRTRKYCAPEVYAYEKRGRSSDIFSLGCVFLEMQTTLCGQTIDAFDDFRAGDMDDTSFHGNLSRVHEWSRKLRGLGMVSALNNRELSDWDPVVSYSESLKTKIQAFLAAQGVRLYSLISAMLDLDPSARPSASLIAGQFAKQSCCDKGPEKFREELQDMLQHGHPHGYPHGLLRLLSDWIVFLGLMSADVDSNSLRIEIRDPHFSLEFDFLNADRNL</sequence>
<dbReference type="GO" id="GO:0005737">
    <property type="term" value="C:cytoplasm"/>
    <property type="evidence" value="ECO:0007669"/>
    <property type="project" value="TreeGrafter"/>
</dbReference>
<keyword evidence="1" id="KW-0808">Transferase</keyword>
<protein>
    <submittedName>
        <fullName evidence="7">Kinase-like protein</fullName>
    </submittedName>
</protein>
<dbReference type="CDD" id="cd00180">
    <property type="entry name" value="PKc"/>
    <property type="match status" value="1"/>
</dbReference>
<dbReference type="Proteomes" id="UP000250140">
    <property type="component" value="Unassembled WGS sequence"/>
</dbReference>
<dbReference type="OrthoDB" id="4062651at2759"/>
<evidence type="ECO:0000313" key="8">
    <source>
        <dbReference type="Proteomes" id="UP000250140"/>
    </source>
</evidence>
<evidence type="ECO:0000256" key="5">
    <source>
        <dbReference type="SAM" id="MobiDB-lite"/>
    </source>
</evidence>
<keyword evidence="4" id="KW-0067">ATP-binding</keyword>
<dbReference type="InterPro" id="IPR011009">
    <property type="entry name" value="Kinase-like_dom_sf"/>
</dbReference>
<feature type="domain" description="Protein kinase" evidence="6">
    <location>
        <begin position="119"/>
        <end position="433"/>
    </location>
</feature>
<dbReference type="AlphaFoldDB" id="A0A8E2JRX5"/>
<dbReference type="EMBL" id="KV749959">
    <property type="protein sequence ID" value="OCL06934.1"/>
    <property type="molecule type" value="Genomic_DNA"/>
</dbReference>
<name>A0A8E2JRX5_9PEZI</name>
<accession>A0A8E2JRX5</accession>
<dbReference type="PANTHER" id="PTHR11042">
    <property type="entry name" value="EUKARYOTIC TRANSLATION INITIATION FACTOR 2-ALPHA KINASE EIF2-ALPHA KINASE -RELATED"/>
    <property type="match status" value="1"/>
</dbReference>
<dbReference type="Gene3D" id="1.10.510.10">
    <property type="entry name" value="Transferase(Phosphotransferase) domain 1"/>
    <property type="match status" value="1"/>
</dbReference>
<proteinExistence type="predicted"/>
<dbReference type="GO" id="GO:0110031">
    <property type="term" value="P:negative regulation of G2/MI transition of meiotic cell cycle"/>
    <property type="evidence" value="ECO:0007669"/>
    <property type="project" value="TreeGrafter"/>
</dbReference>
<dbReference type="InterPro" id="IPR050339">
    <property type="entry name" value="CC_SR_Kinase"/>
</dbReference>
<keyword evidence="3 7" id="KW-0418">Kinase</keyword>
<dbReference type="PANTHER" id="PTHR11042:SF190">
    <property type="entry name" value="MITOSIS INHIBITOR PROTEIN KINASE MIK1"/>
    <property type="match status" value="1"/>
</dbReference>
<evidence type="ECO:0000256" key="3">
    <source>
        <dbReference type="ARBA" id="ARBA00022777"/>
    </source>
</evidence>
<keyword evidence="2" id="KW-0547">Nucleotide-binding</keyword>
<evidence type="ECO:0000259" key="6">
    <source>
        <dbReference type="PROSITE" id="PS50011"/>
    </source>
</evidence>
<dbReference type="GO" id="GO:0004672">
    <property type="term" value="F:protein kinase activity"/>
    <property type="evidence" value="ECO:0007669"/>
    <property type="project" value="InterPro"/>
</dbReference>
<gene>
    <name evidence="7" type="ORF">AOQ84DRAFT_389848</name>
</gene>
<evidence type="ECO:0000313" key="7">
    <source>
        <dbReference type="EMBL" id="OCL06934.1"/>
    </source>
</evidence>
<dbReference type="GO" id="GO:0005524">
    <property type="term" value="F:ATP binding"/>
    <property type="evidence" value="ECO:0007669"/>
    <property type="project" value="UniProtKB-KW"/>
</dbReference>
<reference evidence="7 8" key="1">
    <citation type="journal article" date="2016" name="Nat. Commun.">
        <title>Ectomycorrhizal ecology is imprinted in the genome of the dominant symbiotic fungus Cenococcum geophilum.</title>
        <authorList>
            <consortium name="DOE Joint Genome Institute"/>
            <person name="Peter M."/>
            <person name="Kohler A."/>
            <person name="Ohm R.A."/>
            <person name="Kuo A."/>
            <person name="Krutzmann J."/>
            <person name="Morin E."/>
            <person name="Arend M."/>
            <person name="Barry K.W."/>
            <person name="Binder M."/>
            <person name="Choi C."/>
            <person name="Clum A."/>
            <person name="Copeland A."/>
            <person name="Grisel N."/>
            <person name="Haridas S."/>
            <person name="Kipfer T."/>
            <person name="LaButti K."/>
            <person name="Lindquist E."/>
            <person name="Lipzen A."/>
            <person name="Maire R."/>
            <person name="Meier B."/>
            <person name="Mihaltcheva S."/>
            <person name="Molinier V."/>
            <person name="Murat C."/>
            <person name="Poggeler S."/>
            <person name="Quandt C.A."/>
            <person name="Sperisen C."/>
            <person name="Tritt A."/>
            <person name="Tisserant E."/>
            <person name="Crous P.W."/>
            <person name="Henrissat B."/>
            <person name="Nehls U."/>
            <person name="Egli S."/>
            <person name="Spatafora J.W."/>
            <person name="Grigoriev I.V."/>
            <person name="Martin F.M."/>
        </authorList>
    </citation>
    <scope>NUCLEOTIDE SEQUENCE [LARGE SCALE GENOMIC DNA]</scope>
    <source>
        <strain evidence="7 8">CBS 207.34</strain>
    </source>
</reference>
<dbReference type="PROSITE" id="PS50011">
    <property type="entry name" value="PROTEIN_KINASE_DOM"/>
    <property type="match status" value="1"/>
</dbReference>
<dbReference type="SUPFAM" id="SSF56112">
    <property type="entry name" value="Protein kinase-like (PK-like)"/>
    <property type="match status" value="1"/>
</dbReference>